<evidence type="ECO:0000313" key="3">
    <source>
        <dbReference type="Proteomes" id="UP000623776"/>
    </source>
</evidence>
<dbReference type="InterPro" id="IPR002559">
    <property type="entry name" value="Transposase_11"/>
</dbReference>
<reference evidence="3" key="1">
    <citation type="journal article" date="2019" name="Int. J. Syst. Evol. Microbiol.">
        <title>The Global Catalogue of Microorganisms (GCM) 10K type strain sequencing project: providing services to taxonomists for standard genome sequencing and annotation.</title>
        <authorList>
            <consortium name="The Broad Institute Genomics Platform"/>
            <consortium name="The Broad Institute Genome Sequencing Center for Infectious Disease"/>
            <person name="Wu L."/>
            <person name="Ma J."/>
        </authorList>
    </citation>
    <scope>NUCLEOTIDE SEQUENCE [LARGE SCALE GENOMIC DNA]</scope>
    <source>
        <strain evidence="3">KCTC 22154</strain>
    </source>
</reference>
<gene>
    <name evidence="2" type="ORF">GCM10007157_35680</name>
</gene>
<feature type="domain" description="Transposase IS4-like" evidence="1">
    <location>
        <begin position="3"/>
        <end position="129"/>
    </location>
</feature>
<dbReference type="GO" id="GO:0004803">
    <property type="term" value="F:transposase activity"/>
    <property type="evidence" value="ECO:0007669"/>
    <property type="project" value="InterPro"/>
</dbReference>
<evidence type="ECO:0000313" key="2">
    <source>
        <dbReference type="EMBL" id="GGW42262.1"/>
    </source>
</evidence>
<name>A0A8H9M1L7_9GAMM</name>
<evidence type="ECO:0000259" key="1">
    <source>
        <dbReference type="Pfam" id="PF01609"/>
    </source>
</evidence>
<dbReference type="PANTHER" id="PTHR35604:SF2">
    <property type="entry name" value="TRANSPOSASE INSH FOR INSERTION SEQUENCE ELEMENT IS5A-RELATED"/>
    <property type="match status" value="1"/>
</dbReference>
<protein>
    <recommendedName>
        <fullName evidence="1">Transposase IS4-like domain-containing protein</fullName>
    </recommendedName>
</protein>
<dbReference type="EMBL" id="BMXN01000044">
    <property type="protein sequence ID" value="GGW42262.1"/>
    <property type="molecule type" value="Genomic_DNA"/>
</dbReference>
<dbReference type="GO" id="GO:0006313">
    <property type="term" value="P:DNA transposition"/>
    <property type="evidence" value="ECO:0007669"/>
    <property type="project" value="InterPro"/>
</dbReference>
<dbReference type="Pfam" id="PF01609">
    <property type="entry name" value="DDE_Tnp_1"/>
    <property type="match status" value="1"/>
</dbReference>
<comment type="caution">
    <text evidence="2">The sequence shown here is derived from an EMBL/GenBank/DDBJ whole genome shotgun (WGS) entry which is preliminary data.</text>
</comment>
<dbReference type="AlphaFoldDB" id="A0A8H9M1L7"/>
<keyword evidence="3" id="KW-1185">Reference proteome</keyword>
<organism evidence="2 3">
    <name type="scientific">Vreelandella hamiltonii</name>
    <dbReference type="NCBI Taxonomy" id="502829"/>
    <lineage>
        <taxon>Bacteria</taxon>
        <taxon>Pseudomonadati</taxon>
        <taxon>Pseudomonadota</taxon>
        <taxon>Gammaproteobacteria</taxon>
        <taxon>Oceanospirillales</taxon>
        <taxon>Halomonadaceae</taxon>
        <taxon>Vreelandella</taxon>
    </lineage>
</organism>
<proteinExistence type="predicted"/>
<accession>A0A8H9M1L7</accession>
<sequence>MALKAHLGVDAFTGLAHSVVATLANVANVTMTGHLVWDDDNRVYDDAGYTGMWKYLDEEKGAPDSRCCVAVKRNAIKKMEDRSMKTLLLEIEKAKVEHPFHVIKNLFGYRKVRYKGLAKNRAQLCSLFGLASLGFVRKVSSQAAVYACHAYHRPKAAC</sequence>
<dbReference type="PANTHER" id="PTHR35604">
    <property type="entry name" value="TRANSPOSASE INSH FOR INSERTION SEQUENCE ELEMENT IS5A-RELATED"/>
    <property type="match status" value="1"/>
</dbReference>
<dbReference type="Proteomes" id="UP000623776">
    <property type="component" value="Unassembled WGS sequence"/>
</dbReference>
<dbReference type="GO" id="GO:0003677">
    <property type="term" value="F:DNA binding"/>
    <property type="evidence" value="ECO:0007669"/>
    <property type="project" value="InterPro"/>
</dbReference>